<dbReference type="PANTHER" id="PTHR43793:SF1">
    <property type="entry name" value="FAD SYNTHASE"/>
    <property type="match status" value="1"/>
</dbReference>
<dbReference type="Proteomes" id="UP000260216">
    <property type="component" value="Segment"/>
</dbReference>
<name>A0A345M9R0_9CAUD</name>
<dbReference type="EMBL" id="MH576968">
    <property type="protein sequence ID" value="AXH67231.1"/>
    <property type="molecule type" value="Genomic_DNA"/>
</dbReference>
<dbReference type="InterPro" id="IPR004821">
    <property type="entry name" value="Cyt_trans-like"/>
</dbReference>
<dbReference type="SUPFAM" id="SSF52374">
    <property type="entry name" value="Nucleotidylyl transferase"/>
    <property type="match status" value="1"/>
</dbReference>
<evidence type="ECO:0000256" key="1">
    <source>
        <dbReference type="ARBA" id="ARBA00022679"/>
    </source>
</evidence>
<dbReference type="NCBIfam" id="TIGR00125">
    <property type="entry name" value="cyt_tran_rel"/>
    <property type="match status" value="1"/>
</dbReference>
<protein>
    <submittedName>
        <fullName evidence="4">Adenylyltransferase</fullName>
    </submittedName>
</protein>
<sequence>MRDLPNIYTGGTFDLFHEGHVELLRSCKRLAGDGKVVVSLNTDEFIARFKAGPPVQTFRERKLVLESCRYVDLVVPNIGEEDSKESIVNACKVMNDAGISGLIEVIAIGSDWAGRDYYGQMGFTKEWLDENDLILIYIDRRTGMSTTRIKERLRDE</sequence>
<feature type="domain" description="Cytidyltransferase-like" evidence="3">
    <location>
        <begin position="8"/>
        <end position="152"/>
    </location>
</feature>
<reference evidence="4 5" key="1">
    <citation type="submission" date="2018-07" db="EMBL/GenBank/DDBJ databases">
        <authorList>
            <person name="Wofford K.M."/>
            <person name="Typhair T.J."/>
            <person name="Gonzales M.A."/>
            <person name="Castillo J.C."/>
            <person name="Smith B.R."/>
            <person name="Klug H.M."/>
            <person name="Hughes L.E."/>
            <person name="Garlena R.A."/>
            <person name="Russell D.A."/>
            <person name="Pope W.H."/>
            <person name="Jacobs-Sera D."/>
            <person name="Hatfull G.F."/>
        </authorList>
    </citation>
    <scope>NUCLEOTIDE SEQUENCE [LARGE SCALE GENOMIC DNA]</scope>
</reference>
<proteinExistence type="predicted"/>
<keyword evidence="5" id="KW-1185">Reference proteome</keyword>
<dbReference type="GeneID" id="55609442"/>
<evidence type="ECO:0000313" key="5">
    <source>
        <dbReference type="Proteomes" id="UP000260216"/>
    </source>
</evidence>
<dbReference type="GO" id="GO:0016779">
    <property type="term" value="F:nucleotidyltransferase activity"/>
    <property type="evidence" value="ECO:0007669"/>
    <property type="project" value="UniProtKB-KW"/>
</dbReference>
<dbReference type="Gene3D" id="3.40.50.620">
    <property type="entry name" value="HUPs"/>
    <property type="match status" value="1"/>
</dbReference>
<organism evidence="4 5">
    <name type="scientific">Streptomyces phage Wofford</name>
    <dbReference type="NCBI Taxonomy" id="2283267"/>
    <lineage>
        <taxon>Viruses</taxon>
        <taxon>Duplodnaviria</taxon>
        <taxon>Heunggongvirae</taxon>
        <taxon>Uroviricota</taxon>
        <taxon>Caudoviricetes</taxon>
        <taxon>Stanwilliamsviridae</taxon>
        <taxon>Boydwoodruffvirinae</taxon>
        <taxon>Karimacvirus</taxon>
        <taxon>Karimacvirus wofford</taxon>
        <taxon>Streptomyces virus Wofford</taxon>
    </lineage>
</organism>
<dbReference type="RefSeq" id="YP_009839723.1">
    <property type="nucleotide sequence ID" value="NC_048722.1"/>
</dbReference>
<evidence type="ECO:0000259" key="3">
    <source>
        <dbReference type="Pfam" id="PF01467"/>
    </source>
</evidence>
<dbReference type="KEGG" id="vg:55609442"/>
<evidence type="ECO:0000313" key="4">
    <source>
        <dbReference type="EMBL" id="AXH67231.1"/>
    </source>
</evidence>
<keyword evidence="2 4" id="KW-0548">Nucleotidyltransferase</keyword>
<dbReference type="InterPro" id="IPR014729">
    <property type="entry name" value="Rossmann-like_a/b/a_fold"/>
</dbReference>
<evidence type="ECO:0000256" key="2">
    <source>
        <dbReference type="ARBA" id="ARBA00022695"/>
    </source>
</evidence>
<dbReference type="InterPro" id="IPR050385">
    <property type="entry name" value="Archaeal_FAD_synthase"/>
</dbReference>
<dbReference type="PANTHER" id="PTHR43793">
    <property type="entry name" value="FAD SYNTHASE"/>
    <property type="match status" value="1"/>
</dbReference>
<gene>
    <name evidence="4" type="primary">34</name>
    <name evidence="4" type="ORF">SEA_WOFFORD_34</name>
</gene>
<accession>A0A345M9R0</accession>
<dbReference type="Pfam" id="PF01467">
    <property type="entry name" value="CTP_transf_like"/>
    <property type="match status" value="1"/>
</dbReference>
<keyword evidence="1 4" id="KW-0808">Transferase</keyword>